<accession>A0A934V4X0</accession>
<proteinExistence type="predicted"/>
<sequence length="83" mass="8379">MSALVVGAPSSVSASPVTVGPVAAAAPALAQAEPGPTLDDPQTEADARNSRSKLIVGVAAALLLGIVIWGRHVRSKKKAKKKK</sequence>
<gene>
    <name evidence="2" type="ORF">JHE00_31190</name>
</gene>
<protein>
    <submittedName>
        <fullName evidence="2">Uncharacterized protein</fullName>
    </submittedName>
</protein>
<evidence type="ECO:0000313" key="3">
    <source>
        <dbReference type="Proteomes" id="UP000635245"/>
    </source>
</evidence>
<name>A0A934V4X0_9PSEU</name>
<comment type="caution">
    <text evidence="2">The sequence shown here is derived from an EMBL/GenBank/DDBJ whole genome shotgun (WGS) entry which is preliminary data.</text>
</comment>
<feature type="transmembrane region" description="Helical" evidence="1">
    <location>
        <begin position="54"/>
        <end position="73"/>
    </location>
</feature>
<keyword evidence="3" id="KW-1185">Reference proteome</keyword>
<evidence type="ECO:0000256" key="1">
    <source>
        <dbReference type="SAM" id="Phobius"/>
    </source>
</evidence>
<evidence type="ECO:0000313" key="2">
    <source>
        <dbReference type="EMBL" id="MBK1788816.1"/>
    </source>
</evidence>
<dbReference type="Proteomes" id="UP000635245">
    <property type="component" value="Unassembled WGS sequence"/>
</dbReference>
<reference evidence="2" key="1">
    <citation type="submission" date="2020-12" db="EMBL/GenBank/DDBJ databases">
        <title>Prauserella sp. ASG 168, a novel actinomycete isolated from cave rock.</title>
        <authorList>
            <person name="Suriyachadkun C."/>
        </authorList>
    </citation>
    <scope>NUCLEOTIDE SEQUENCE</scope>
    <source>
        <strain evidence="2">ASG 168</strain>
    </source>
</reference>
<dbReference type="EMBL" id="JAENJH010000012">
    <property type="protein sequence ID" value="MBK1788816.1"/>
    <property type="molecule type" value="Genomic_DNA"/>
</dbReference>
<keyword evidence="1" id="KW-0472">Membrane</keyword>
<keyword evidence="1" id="KW-1133">Transmembrane helix</keyword>
<dbReference type="AlphaFoldDB" id="A0A934V4X0"/>
<organism evidence="2 3">
    <name type="scientific">Prauserella cavernicola</name>
    <dbReference type="NCBI Taxonomy" id="2800127"/>
    <lineage>
        <taxon>Bacteria</taxon>
        <taxon>Bacillati</taxon>
        <taxon>Actinomycetota</taxon>
        <taxon>Actinomycetes</taxon>
        <taxon>Pseudonocardiales</taxon>
        <taxon>Pseudonocardiaceae</taxon>
        <taxon>Prauserella</taxon>
    </lineage>
</organism>
<keyword evidence="1" id="KW-0812">Transmembrane</keyword>